<name>A0AAD0UKG9_9LEPT</name>
<dbReference type="KEGG" id="lkm:EFP84_00290"/>
<reference evidence="1 2" key="1">
    <citation type="submission" date="2018-11" db="EMBL/GenBank/DDBJ databases">
        <title>Complete genome sequence of Leptospira kmetyi isolate LS 001/16 from soil sample associated with a leptospirosis patient in Kelantan.</title>
        <authorList>
            <person name="Muhammad Yusoff F."/>
            <person name="Muhammad Yusoff S."/>
            <person name="Ahmad M.N."/>
            <person name="Yusof N.Y."/>
            <person name="Aziah I."/>
        </authorList>
    </citation>
    <scope>NUCLEOTIDE SEQUENCE [LARGE SCALE GENOMIC DNA]</scope>
    <source>
        <strain evidence="1 2">LS 001/16</strain>
    </source>
</reference>
<dbReference type="Pfam" id="PF13031">
    <property type="entry name" value="DUF3892"/>
    <property type="match status" value="1"/>
</dbReference>
<gene>
    <name evidence="1" type="ORF">EFP84_00290</name>
</gene>
<protein>
    <submittedName>
        <fullName evidence="1">DUF3892 domain-containing protein</fullName>
    </submittedName>
</protein>
<dbReference type="RefSeq" id="WP_123178905.1">
    <property type="nucleotide sequence ID" value="NZ_CP033614.1"/>
</dbReference>
<dbReference type="InterPro" id="IPR024997">
    <property type="entry name" value="DUF3892"/>
</dbReference>
<evidence type="ECO:0000313" key="1">
    <source>
        <dbReference type="EMBL" id="AYV54092.1"/>
    </source>
</evidence>
<evidence type="ECO:0000313" key="2">
    <source>
        <dbReference type="Proteomes" id="UP000276407"/>
    </source>
</evidence>
<dbReference type="Proteomes" id="UP000276407">
    <property type="component" value="Chromosome 1"/>
</dbReference>
<accession>A0AAD0UKG9</accession>
<dbReference type="EMBL" id="CP033614">
    <property type="protein sequence ID" value="AYV54092.1"/>
    <property type="molecule type" value="Genomic_DNA"/>
</dbReference>
<sequence length="96" mass="10558">MAEEHQVKCIVKSNKSNAHERITHIGGTNNDGSRWKITEVMAIEGIESGKWTFFTFANGKKARVIISTSATGIKYLKTENDGEQPNNLLSLPACPP</sequence>
<organism evidence="1 2">
    <name type="scientific">Leptospira kmetyi</name>
    <dbReference type="NCBI Taxonomy" id="408139"/>
    <lineage>
        <taxon>Bacteria</taxon>
        <taxon>Pseudomonadati</taxon>
        <taxon>Spirochaetota</taxon>
        <taxon>Spirochaetia</taxon>
        <taxon>Leptospirales</taxon>
        <taxon>Leptospiraceae</taxon>
        <taxon>Leptospira</taxon>
    </lineage>
</organism>
<dbReference type="AlphaFoldDB" id="A0AAD0UKG9"/>
<proteinExistence type="predicted"/>